<dbReference type="GeneID" id="95976548"/>
<comment type="caution">
    <text evidence="2">The sequence shown here is derived from an EMBL/GenBank/DDBJ whole genome shotgun (WGS) entry which is preliminary data.</text>
</comment>
<keyword evidence="1" id="KW-0812">Transmembrane</keyword>
<dbReference type="PANTHER" id="PTHR28026">
    <property type="entry name" value="DUF962 DOMAIN PROTEIN (AFU_ORTHOLOGUE AFUA_8G05310)"/>
    <property type="match status" value="1"/>
</dbReference>
<sequence length="197" mass="21621">MALNLEKQLQFYGQYHHNPVNVAIHITCVPTILMTSFLFCTNTPSLPIPDSLLISNLSPNLGTMVALTYATLYILMEPVAGGLLAPLLLGGTAYANHLTSTYGMTANCWALGIFAFSWIAQFVGHGVFERRAPALLDNLVQALFLAPFFVWLEVLFWLGYRPELKSRLDKAVAQEISKFRASRDSKASIGPANGTAE</sequence>
<dbReference type="EMBL" id="JBFMKM010000012">
    <property type="protein sequence ID" value="KAL1302454.1"/>
    <property type="molecule type" value="Genomic_DNA"/>
</dbReference>
<evidence type="ECO:0000313" key="2">
    <source>
        <dbReference type="EMBL" id="KAL1302454.1"/>
    </source>
</evidence>
<keyword evidence="1" id="KW-0472">Membrane</keyword>
<evidence type="ECO:0008006" key="4">
    <source>
        <dbReference type="Google" id="ProtNLM"/>
    </source>
</evidence>
<feature type="transmembrane region" description="Helical" evidence="1">
    <location>
        <begin position="140"/>
        <end position="160"/>
    </location>
</feature>
<feature type="transmembrane region" description="Helical" evidence="1">
    <location>
        <begin position="20"/>
        <end position="40"/>
    </location>
</feature>
<reference evidence="2 3" key="1">
    <citation type="submission" date="2024-07" db="EMBL/GenBank/DDBJ databases">
        <title>Draft sequence of the Neodothiora populina.</title>
        <authorList>
            <person name="Drown D.D."/>
            <person name="Schuette U.S."/>
            <person name="Buechlein A.B."/>
            <person name="Rusch D.R."/>
            <person name="Winton L.W."/>
            <person name="Adams G.A."/>
        </authorList>
    </citation>
    <scope>NUCLEOTIDE SEQUENCE [LARGE SCALE GENOMIC DNA]</scope>
    <source>
        <strain evidence="2 3">CPC 39397</strain>
    </source>
</reference>
<accession>A0ABR3P8L4</accession>
<proteinExistence type="predicted"/>
<evidence type="ECO:0000256" key="1">
    <source>
        <dbReference type="SAM" id="Phobius"/>
    </source>
</evidence>
<name>A0ABR3P8L4_9PEZI</name>
<protein>
    <recommendedName>
        <fullName evidence="4">DUF962 domain-containing protein</fullName>
    </recommendedName>
</protein>
<organism evidence="2 3">
    <name type="scientific">Neodothiora populina</name>
    <dbReference type="NCBI Taxonomy" id="2781224"/>
    <lineage>
        <taxon>Eukaryota</taxon>
        <taxon>Fungi</taxon>
        <taxon>Dikarya</taxon>
        <taxon>Ascomycota</taxon>
        <taxon>Pezizomycotina</taxon>
        <taxon>Dothideomycetes</taxon>
        <taxon>Dothideomycetidae</taxon>
        <taxon>Dothideales</taxon>
        <taxon>Dothioraceae</taxon>
        <taxon>Neodothiora</taxon>
    </lineage>
</organism>
<gene>
    <name evidence="2" type="ORF">AAFC00_002846</name>
</gene>
<keyword evidence="1" id="KW-1133">Transmembrane helix</keyword>
<feature type="transmembrane region" description="Helical" evidence="1">
    <location>
        <begin position="108"/>
        <end position="128"/>
    </location>
</feature>
<dbReference type="Pfam" id="PF06127">
    <property type="entry name" value="Mpo1-like"/>
    <property type="match status" value="1"/>
</dbReference>
<dbReference type="InterPro" id="IPR009305">
    <property type="entry name" value="Mpo1-like"/>
</dbReference>
<dbReference type="RefSeq" id="XP_069198730.1">
    <property type="nucleotide sequence ID" value="XM_069342228.1"/>
</dbReference>
<dbReference type="Proteomes" id="UP001562354">
    <property type="component" value="Unassembled WGS sequence"/>
</dbReference>
<evidence type="ECO:0000313" key="3">
    <source>
        <dbReference type="Proteomes" id="UP001562354"/>
    </source>
</evidence>
<keyword evidence="3" id="KW-1185">Reference proteome</keyword>
<dbReference type="PANTHER" id="PTHR28026:SF9">
    <property type="entry name" value="2-HYDROXY-PALMITIC ACID DIOXYGENASE MPO1"/>
    <property type="match status" value="1"/>
</dbReference>